<name>A0A7C3WUN8_9BACT</name>
<accession>A0A7C3WUN8</accession>
<reference evidence="1" key="1">
    <citation type="journal article" date="2020" name="mSystems">
        <title>Genome- and Community-Level Interaction Insights into Carbon Utilization and Element Cycling Functions of Hydrothermarchaeota in Hydrothermal Sediment.</title>
        <authorList>
            <person name="Zhou Z."/>
            <person name="Liu Y."/>
            <person name="Xu W."/>
            <person name="Pan J."/>
            <person name="Luo Z.H."/>
            <person name="Li M."/>
        </authorList>
    </citation>
    <scope>NUCLEOTIDE SEQUENCE [LARGE SCALE GENOMIC DNA]</scope>
    <source>
        <strain evidence="1">SpSt-751</strain>
    </source>
</reference>
<evidence type="ECO:0000313" key="1">
    <source>
        <dbReference type="EMBL" id="HGB30391.1"/>
    </source>
</evidence>
<sequence>MKKVILLISTLIFLFSIAYAGNFGVGIIAGEPTGISFRLWQNKVNAFDFGIAWSIDANILHISADYVTHNYGIFKPTSGTMPFYYGIGLRILAKDNTNFGVRVPLGIVFIPKGTTLDFFFEIVPTLNLVPATNLDVDGAVGFRYYF</sequence>
<dbReference type="AlphaFoldDB" id="A0A7C3WUN8"/>
<organism evidence="1">
    <name type="scientific">Dictyoglomus turgidum</name>
    <dbReference type="NCBI Taxonomy" id="513050"/>
    <lineage>
        <taxon>Bacteria</taxon>
        <taxon>Pseudomonadati</taxon>
        <taxon>Dictyoglomota</taxon>
        <taxon>Dictyoglomia</taxon>
        <taxon>Dictyoglomales</taxon>
        <taxon>Dictyoglomaceae</taxon>
        <taxon>Dictyoglomus</taxon>
    </lineage>
</organism>
<dbReference type="EMBL" id="DTGA01000023">
    <property type="protein sequence ID" value="HGB30391.1"/>
    <property type="molecule type" value="Genomic_DNA"/>
</dbReference>
<protein>
    <recommendedName>
        <fullName evidence="2">DUF3996 domain-containing protein</fullName>
    </recommendedName>
</protein>
<gene>
    <name evidence="1" type="ORF">ENV35_00775</name>
</gene>
<evidence type="ECO:0008006" key="2">
    <source>
        <dbReference type="Google" id="ProtNLM"/>
    </source>
</evidence>
<proteinExistence type="predicted"/>
<comment type="caution">
    <text evidence="1">The sequence shown here is derived from an EMBL/GenBank/DDBJ whole genome shotgun (WGS) entry which is preliminary data.</text>
</comment>